<evidence type="ECO:0000256" key="11">
    <source>
        <dbReference type="ARBA" id="ARBA00041373"/>
    </source>
</evidence>
<dbReference type="Pfam" id="PF00578">
    <property type="entry name" value="AhpC-TSA"/>
    <property type="match status" value="1"/>
</dbReference>
<protein>
    <recommendedName>
        <fullName evidence="3">thioredoxin-dependent peroxiredoxin</fullName>
        <ecNumber evidence="3">1.11.1.24</ecNumber>
    </recommendedName>
    <alternativeName>
        <fullName evidence="11">Bacterioferritin comigratory protein</fullName>
    </alternativeName>
    <alternativeName>
        <fullName evidence="9">Thioredoxin peroxidase</fullName>
    </alternativeName>
</protein>
<comment type="caution">
    <text evidence="16">The sequence shown here is derived from an EMBL/GenBank/DDBJ whole genome shotgun (WGS) entry which is preliminary data.</text>
</comment>
<keyword evidence="8" id="KW-0676">Redox-active center</keyword>
<accession>A0A2M8QC56</accession>
<evidence type="ECO:0000256" key="12">
    <source>
        <dbReference type="ARBA" id="ARBA00049091"/>
    </source>
</evidence>
<keyword evidence="6" id="KW-0560">Oxidoreductase</keyword>
<evidence type="ECO:0000256" key="1">
    <source>
        <dbReference type="ARBA" id="ARBA00003330"/>
    </source>
</evidence>
<evidence type="ECO:0000256" key="8">
    <source>
        <dbReference type="ARBA" id="ARBA00023284"/>
    </source>
</evidence>
<dbReference type="PANTHER" id="PTHR42801:SF4">
    <property type="entry name" value="AHPC_TSA FAMILY PROTEIN"/>
    <property type="match status" value="1"/>
</dbReference>
<dbReference type="NCBIfam" id="NF006960">
    <property type="entry name" value="PRK09437.1"/>
    <property type="match status" value="1"/>
</dbReference>
<dbReference type="EC" id="1.11.1.24" evidence="3"/>
<proteinExistence type="inferred from homology"/>
<dbReference type="InterPro" id="IPR024706">
    <property type="entry name" value="Peroxiredoxin_AhpC-typ"/>
</dbReference>
<feature type="compositionally biased region" description="Basic residues" evidence="14">
    <location>
        <begin position="160"/>
        <end position="175"/>
    </location>
</feature>
<evidence type="ECO:0000256" key="2">
    <source>
        <dbReference type="ARBA" id="ARBA00011245"/>
    </source>
</evidence>
<dbReference type="EMBL" id="PGTN01000052">
    <property type="protein sequence ID" value="PJF47386.1"/>
    <property type="molecule type" value="Genomic_DNA"/>
</dbReference>
<evidence type="ECO:0000256" key="9">
    <source>
        <dbReference type="ARBA" id="ARBA00032824"/>
    </source>
</evidence>
<evidence type="ECO:0000256" key="13">
    <source>
        <dbReference type="PIRSR" id="PIRSR000239-1"/>
    </source>
</evidence>
<dbReference type="PIRSF" id="PIRSF000239">
    <property type="entry name" value="AHPC"/>
    <property type="match status" value="1"/>
</dbReference>
<dbReference type="AlphaFoldDB" id="A0A2M8QC56"/>
<dbReference type="GO" id="GO:0045454">
    <property type="term" value="P:cell redox homeostasis"/>
    <property type="evidence" value="ECO:0007669"/>
    <property type="project" value="TreeGrafter"/>
</dbReference>
<feature type="active site" description="Cysteine sulfenic acid (-SOH) intermediate; for peroxidase activity" evidence="13">
    <location>
        <position position="42"/>
    </location>
</feature>
<dbReference type="SUPFAM" id="SSF52833">
    <property type="entry name" value="Thioredoxin-like"/>
    <property type="match status" value="1"/>
</dbReference>
<evidence type="ECO:0000256" key="4">
    <source>
        <dbReference type="ARBA" id="ARBA00022559"/>
    </source>
</evidence>
<dbReference type="PROSITE" id="PS51352">
    <property type="entry name" value="THIOREDOXIN_2"/>
    <property type="match status" value="1"/>
</dbReference>
<evidence type="ECO:0000313" key="17">
    <source>
        <dbReference type="Proteomes" id="UP000230790"/>
    </source>
</evidence>
<comment type="catalytic activity">
    <reaction evidence="12">
        <text>a hydroperoxide + [thioredoxin]-dithiol = an alcohol + [thioredoxin]-disulfide + H2O</text>
        <dbReference type="Rhea" id="RHEA:62620"/>
        <dbReference type="Rhea" id="RHEA-COMP:10698"/>
        <dbReference type="Rhea" id="RHEA-COMP:10700"/>
        <dbReference type="ChEBI" id="CHEBI:15377"/>
        <dbReference type="ChEBI" id="CHEBI:29950"/>
        <dbReference type="ChEBI" id="CHEBI:30879"/>
        <dbReference type="ChEBI" id="CHEBI:35924"/>
        <dbReference type="ChEBI" id="CHEBI:50058"/>
        <dbReference type="EC" id="1.11.1.24"/>
    </reaction>
</comment>
<dbReference type="FunFam" id="3.40.30.10:FF:000007">
    <property type="entry name" value="Thioredoxin-dependent thiol peroxidase"/>
    <property type="match status" value="1"/>
</dbReference>
<name>A0A2M8QC56_9CHLR</name>
<dbReference type="InterPro" id="IPR000866">
    <property type="entry name" value="AhpC/TSA"/>
</dbReference>
<evidence type="ECO:0000313" key="16">
    <source>
        <dbReference type="EMBL" id="PJF47386.1"/>
    </source>
</evidence>
<dbReference type="Gene3D" id="3.40.30.10">
    <property type="entry name" value="Glutaredoxin"/>
    <property type="match status" value="1"/>
</dbReference>
<dbReference type="InterPro" id="IPR050924">
    <property type="entry name" value="Peroxiredoxin_BCP/PrxQ"/>
</dbReference>
<evidence type="ECO:0000256" key="14">
    <source>
        <dbReference type="SAM" id="MobiDB-lite"/>
    </source>
</evidence>
<dbReference type="GO" id="GO:0034599">
    <property type="term" value="P:cellular response to oxidative stress"/>
    <property type="evidence" value="ECO:0007669"/>
    <property type="project" value="TreeGrafter"/>
</dbReference>
<dbReference type="InterPro" id="IPR036249">
    <property type="entry name" value="Thioredoxin-like_sf"/>
</dbReference>
<evidence type="ECO:0000259" key="15">
    <source>
        <dbReference type="PROSITE" id="PS51352"/>
    </source>
</evidence>
<dbReference type="Proteomes" id="UP000230790">
    <property type="component" value="Unassembled WGS sequence"/>
</dbReference>
<feature type="domain" description="Thioredoxin" evidence="15">
    <location>
        <begin position="1"/>
        <end position="153"/>
    </location>
</feature>
<dbReference type="CDD" id="cd03017">
    <property type="entry name" value="PRX_BCP"/>
    <property type="match status" value="1"/>
</dbReference>
<evidence type="ECO:0000256" key="7">
    <source>
        <dbReference type="ARBA" id="ARBA00023157"/>
    </source>
</evidence>
<dbReference type="PANTHER" id="PTHR42801">
    <property type="entry name" value="THIOREDOXIN-DEPENDENT PEROXIDE REDUCTASE"/>
    <property type="match status" value="1"/>
</dbReference>
<feature type="region of interest" description="Disordered" evidence="14">
    <location>
        <begin position="152"/>
        <end position="175"/>
    </location>
</feature>
<keyword evidence="4 16" id="KW-0575">Peroxidase</keyword>
<keyword evidence="7" id="KW-1015">Disulfide bond</keyword>
<dbReference type="InterPro" id="IPR013766">
    <property type="entry name" value="Thioredoxin_domain"/>
</dbReference>
<sequence length="175" mass="19188">MKVGDPVPEFELMSQNGPVKSSDLLGRRYVLYFYPADDTPGCTKEACGFRDNLPKFESLGVPVYGVSPQDVSSKQKFAAKHALNFPLLADTDHKVAEAFGAWGEKSMYGKKYMGVLRTTFVIGADGKVEHVWEKVKPEGHAEEVYRWLNPTAEAAAAPRPTKKAAPAKKKAGAKK</sequence>
<evidence type="ECO:0000256" key="5">
    <source>
        <dbReference type="ARBA" id="ARBA00022862"/>
    </source>
</evidence>
<comment type="subunit">
    <text evidence="2">Monomer.</text>
</comment>
<gene>
    <name evidence="16" type="ORF">CUN48_09020</name>
</gene>
<dbReference type="GO" id="GO:0008379">
    <property type="term" value="F:thioredoxin peroxidase activity"/>
    <property type="evidence" value="ECO:0007669"/>
    <property type="project" value="TreeGrafter"/>
</dbReference>
<comment type="function">
    <text evidence="1">Thiol-specific peroxidase that catalyzes the reduction of hydrogen peroxide and organic hydroperoxides to water and alcohols, respectively. Plays a role in cell protection against oxidative stress by detoxifying peroxides and as sensor of hydrogen peroxide-mediated signaling events.</text>
</comment>
<dbReference type="GO" id="GO:0005737">
    <property type="term" value="C:cytoplasm"/>
    <property type="evidence" value="ECO:0007669"/>
    <property type="project" value="TreeGrafter"/>
</dbReference>
<keyword evidence="5" id="KW-0049">Antioxidant</keyword>
<organism evidence="16 17">
    <name type="scientific">Candidatus Thermofonsia Clade 3 bacterium</name>
    <dbReference type="NCBI Taxonomy" id="2364212"/>
    <lineage>
        <taxon>Bacteria</taxon>
        <taxon>Bacillati</taxon>
        <taxon>Chloroflexota</taxon>
        <taxon>Candidatus Thermofontia</taxon>
        <taxon>Candidatus Thermofonsia Clade 3</taxon>
    </lineage>
</organism>
<evidence type="ECO:0000256" key="10">
    <source>
        <dbReference type="ARBA" id="ARBA00038489"/>
    </source>
</evidence>
<evidence type="ECO:0000256" key="6">
    <source>
        <dbReference type="ARBA" id="ARBA00023002"/>
    </source>
</evidence>
<reference evidence="16 17" key="1">
    <citation type="submission" date="2017-11" db="EMBL/GenBank/DDBJ databases">
        <title>Evolution of Phototrophy in the Chloroflexi Phylum Driven by Horizontal Gene Transfer.</title>
        <authorList>
            <person name="Ward L.M."/>
            <person name="Hemp J."/>
            <person name="Shih P.M."/>
            <person name="Mcglynn S.E."/>
            <person name="Fischer W."/>
        </authorList>
    </citation>
    <scope>NUCLEOTIDE SEQUENCE [LARGE SCALE GENOMIC DNA]</scope>
    <source>
        <strain evidence="16">JP3_7</strain>
    </source>
</reference>
<evidence type="ECO:0000256" key="3">
    <source>
        <dbReference type="ARBA" id="ARBA00013017"/>
    </source>
</evidence>
<comment type="similarity">
    <text evidence="10">Belongs to the peroxiredoxin family. BCP/PrxQ subfamily.</text>
</comment>